<evidence type="ECO:0000313" key="3">
    <source>
        <dbReference type="EMBL" id="KUJ56366.1"/>
    </source>
</evidence>
<feature type="compositionally biased region" description="Polar residues" evidence="1">
    <location>
        <begin position="67"/>
        <end position="76"/>
    </location>
</feature>
<feature type="region of interest" description="Disordered" evidence="1">
    <location>
        <begin position="26"/>
        <end position="76"/>
    </location>
</feature>
<dbReference type="Proteomes" id="UP000054388">
    <property type="component" value="Unassembled WGS sequence"/>
</dbReference>
<evidence type="ECO:0000259" key="2">
    <source>
        <dbReference type="Pfam" id="PF11827"/>
    </source>
</evidence>
<dbReference type="PROSITE" id="PS51257">
    <property type="entry name" value="PROKAR_LIPOPROTEIN"/>
    <property type="match status" value="1"/>
</dbReference>
<proteinExistence type="predicted"/>
<sequence length="224" mass="24283">MKNIFLSVITCVIIIATAVSCNQKSSKAESKQVADSTSVSDAQTTMGEKDSSSASTHGDHQHGESENVINESSTPKNASKSLSIASVVKEYLALKNSLVADNDKDAATAAKRLLANLNKLDMSAVPADKHEDYMDIIGDAKENAEHIGDNAGKIDHQREHLAFLSKDVNDLITLFGSPQKLYQDYCPMFNDGKGAIWISEGKEIKNPYLGSKMPDCGTVKKEYK</sequence>
<organism evidence="3 4">
    <name type="scientific">Chryseobacterium aquaticum subsp. greenlandense</name>
    <dbReference type="NCBI Taxonomy" id="345663"/>
    <lineage>
        <taxon>Bacteria</taxon>
        <taxon>Pseudomonadati</taxon>
        <taxon>Bacteroidota</taxon>
        <taxon>Flavobacteriia</taxon>
        <taxon>Flavobacteriales</taxon>
        <taxon>Weeksellaceae</taxon>
        <taxon>Chryseobacterium group</taxon>
        <taxon>Chryseobacterium</taxon>
    </lineage>
</organism>
<protein>
    <recommendedName>
        <fullName evidence="2">DUF3347 domain-containing protein</fullName>
    </recommendedName>
</protein>
<reference evidence="3 4" key="1">
    <citation type="submission" date="2015-10" db="EMBL/GenBank/DDBJ databases">
        <title>Genome sequence of Chryseobacterium greenlandense.</title>
        <authorList>
            <person name="Newman J."/>
            <person name="Fischer K."/>
            <person name="Miller J."/>
        </authorList>
    </citation>
    <scope>NUCLEOTIDE SEQUENCE [LARGE SCALE GENOMIC DNA]</scope>
    <source>
        <strain evidence="3 4">UMB34</strain>
    </source>
</reference>
<gene>
    <name evidence="3" type="ORF">AR686_07325</name>
</gene>
<evidence type="ECO:0000256" key="1">
    <source>
        <dbReference type="SAM" id="MobiDB-lite"/>
    </source>
</evidence>
<evidence type="ECO:0000313" key="4">
    <source>
        <dbReference type="Proteomes" id="UP000054388"/>
    </source>
</evidence>
<dbReference type="RefSeq" id="WP_050379466.1">
    <property type="nucleotide sequence ID" value="NZ_LMAI01000004.1"/>
</dbReference>
<dbReference type="EMBL" id="LMAI01000004">
    <property type="protein sequence ID" value="KUJ56366.1"/>
    <property type="molecule type" value="Genomic_DNA"/>
</dbReference>
<feature type="compositionally biased region" description="Polar residues" evidence="1">
    <location>
        <begin position="33"/>
        <end position="46"/>
    </location>
</feature>
<name>A0A117KBQ8_9FLAO</name>
<dbReference type="InterPro" id="IPR021782">
    <property type="entry name" value="DUF3347"/>
</dbReference>
<dbReference type="AlphaFoldDB" id="A0A117KBQ8"/>
<comment type="caution">
    <text evidence="3">The sequence shown here is derived from an EMBL/GenBank/DDBJ whole genome shotgun (WGS) entry which is preliminary data.</text>
</comment>
<dbReference type="Pfam" id="PF11827">
    <property type="entry name" value="DUF3347"/>
    <property type="match status" value="1"/>
</dbReference>
<accession>A0A117KBQ8</accession>
<feature type="compositionally biased region" description="Basic and acidic residues" evidence="1">
    <location>
        <begin position="47"/>
        <end position="65"/>
    </location>
</feature>
<feature type="domain" description="DUF3347" evidence="2">
    <location>
        <begin position="87"/>
        <end position="179"/>
    </location>
</feature>